<dbReference type="EMBL" id="AP035881">
    <property type="protein sequence ID" value="BFP45604.1"/>
    <property type="molecule type" value="Genomic_DNA"/>
</dbReference>
<sequence length="68" mass="7637">MDRAISAWVSEPASRTARSTRSRLARCSEDCDPGVSIDMVHPSWARVLDRPRPSRAVAAVLKMFTFNF</sequence>
<reference evidence="1" key="1">
    <citation type="submission" date="2024-07" db="EMBL/GenBank/DDBJ databases">
        <title>Complete genome sequences of cellulolytic bacteria, Kitasatospora sp. CMC57 and Streptomyces sp. CMC78, isolated from Japanese agricultural soil.</title>
        <authorList>
            <person name="Hashimoto T."/>
            <person name="Ito M."/>
            <person name="Iwamoto M."/>
            <person name="Fukahori D."/>
            <person name="Shoda T."/>
            <person name="Sakoda M."/>
            <person name="Morohoshi T."/>
            <person name="Mitsuboshi M."/>
            <person name="Nishizawa T."/>
        </authorList>
    </citation>
    <scope>NUCLEOTIDE SEQUENCE</scope>
    <source>
        <strain evidence="1">CMC57</strain>
    </source>
</reference>
<accession>A0AB33JQR9</accession>
<organism evidence="1">
    <name type="scientific">Kitasatospora sp. CMC57</name>
    <dbReference type="NCBI Taxonomy" id="3231513"/>
    <lineage>
        <taxon>Bacteria</taxon>
        <taxon>Bacillati</taxon>
        <taxon>Actinomycetota</taxon>
        <taxon>Actinomycetes</taxon>
        <taxon>Kitasatosporales</taxon>
        <taxon>Streptomycetaceae</taxon>
        <taxon>Kitasatospora</taxon>
    </lineage>
</organism>
<evidence type="ECO:0000313" key="1">
    <source>
        <dbReference type="EMBL" id="BFP45604.1"/>
    </source>
</evidence>
<proteinExistence type="predicted"/>
<gene>
    <name evidence="1" type="ORF">KCMC57_19720</name>
</gene>
<protein>
    <submittedName>
        <fullName evidence="1">Uncharacterized protein</fullName>
    </submittedName>
</protein>
<name>A0AB33JQR9_9ACTN</name>
<dbReference type="AlphaFoldDB" id="A0AB33JQR9"/>